<accession>A0AA39UZP3</accession>
<feature type="compositionally biased region" description="Basic and acidic residues" evidence="1">
    <location>
        <begin position="667"/>
        <end position="684"/>
    </location>
</feature>
<feature type="compositionally biased region" description="Basic residues" evidence="1">
    <location>
        <begin position="690"/>
        <end position="708"/>
    </location>
</feature>
<feature type="region of interest" description="Disordered" evidence="1">
    <location>
        <begin position="667"/>
        <end position="732"/>
    </location>
</feature>
<dbReference type="EMBL" id="JAFEKC020000017">
    <property type="protein sequence ID" value="KAK0509952.1"/>
    <property type="molecule type" value="Genomic_DNA"/>
</dbReference>
<feature type="compositionally biased region" description="Polar residues" evidence="1">
    <location>
        <begin position="1"/>
        <end position="28"/>
    </location>
</feature>
<proteinExistence type="predicted"/>
<feature type="region of interest" description="Disordered" evidence="1">
    <location>
        <begin position="1"/>
        <end position="47"/>
    </location>
</feature>
<feature type="compositionally biased region" description="Basic and acidic residues" evidence="1">
    <location>
        <begin position="119"/>
        <end position="129"/>
    </location>
</feature>
<sequence length="796" mass="90644">MAAARNQSSSTGIDFSNSRRSIPTQAQPPRNPAPSKSPRGVVKQQTIPRLNDPAGYVSLALRLLWIKFKYKAEESSYTSAPTKKIDQPPKDYCFSYGRSWGWYTSEQSSPTRTGLNGTGEEKSDQEGHNHVDELQNRETAYGLGLPQYQYYSTQFGEDYPRYWSNDDLSTTGFETEESISPLEGKSLGLTSVNSFQAGTSSLIWKNVVNVERKSVIYQLPDGQDPEWEHRGWWSKLVRLGYNEVANKSDFTRRPYNRVDTLFLPKRKSFGASGGSTFSTEIVGSGLTSHFVSEGIIVPNGLDLFGREWIRRWKDGPGRNKDWRSSRYLKPMKEGEGAKYQLSSLGRRSYLNLSQATNYYLGITRIPPHIAVPKEMLRQKSTSCHGHSSYLKPKSSWRAMYEMGLNQKIILLPKSRARSKPWITDATDLFDIEEARRPRDGFNAESEVSNAPIDDLLTAMVSTYTETSSPKFKTPNAKSISLNHLLAYESFVDTILGACLRLKRLLRTEPHYEVYDAESLSDGNQKYEVRAYNLRGLSPKVRNYKIRNLKRASTRSSYIGSLEQGGKKWLVFADPRADLVPEPSRDSSPLWSTRDEYERAFPVLEPHKPDNLEETEKEALQDGVVIESYEASFAKALEEELLKRLDTYQTLEVIERLREQLMASFQPCHHDDKLTPMSEKRKESKSPGQAKRLRDRQRLSRQTRRKAKAALRTGATGDSMPQTLGMTSGPPTEAFSENECNYVATSHTIDNQTQEDFERLWSYCVDTTYSPFPKINHHIAKLKANVNAINLILQRRR</sequence>
<keyword evidence="3" id="KW-1185">Reference proteome</keyword>
<feature type="compositionally biased region" description="Polar residues" evidence="1">
    <location>
        <begin position="718"/>
        <end position="729"/>
    </location>
</feature>
<dbReference type="AlphaFoldDB" id="A0AA39UZP3"/>
<feature type="compositionally biased region" description="Polar residues" evidence="1">
    <location>
        <begin position="106"/>
        <end position="115"/>
    </location>
</feature>
<organism evidence="2 3">
    <name type="scientific">Cladonia borealis</name>
    <dbReference type="NCBI Taxonomy" id="184061"/>
    <lineage>
        <taxon>Eukaryota</taxon>
        <taxon>Fungi</taxon>
        <taxon>Dikarya</taxon>
        <taxon>Ascomycota</taxon>
        <taxon>Pezizomycotina</taxon>
        <taxon>Lecanoromycetes</taxon>
        <taxon>OSLEUM clade</taxon>
        <taxon>Lecanoromycetidae</taxon>
        <taxon>Lecanorales</taxon>
        <taxon>Lecanorineae</taxon>
        <taxon>Cladoniaceae</taxon>
        <taxon>Cladonia</taxon>
    </lineage>
</organism>
<feature type="region of interest" description="Disordered" evidence="1">
    <location>
        <begin position="106"/>
        <end position="129"/>
    </location>
</feature>
<dbReference type="Proteomes" id="UP001166286">
    <property type="component" value="Unassembled WGS sequence"/>
</dbReference>
<gene>
    <name evidence="2" type="ORF">JMJ35_007346</name>
</gene>
<evidence type="ECO:0000313" key="3">
    <source>
        <dbReference type="Proteomes" id="UP001166286"/>
    </source>
</evidence>
<protein>
    <submittedName>
        <fullName evidence="2">Uncharacterized protein</fullName>
    </submittedName>
</protein>
<evidence type="ECO:0000256" key="1">
    <source>
        <dbReference type="SAM" id="MobiDB-lite"/>
    </source>
</evidence>
<evidence type="ECO:0000313" key="2">
    <source>
        <dbReference type="EMBL" id="KAK0509952.1"/>
    </source>
</evidence>
<reference evidence="2" key="1">
    <citation type="submission" date="2023-03" db="EMBL/GenBank/DDBJ databases">
        <title>Complete genome of Cladonia borealis.</title>
        <authorList>
            <person name="Park H."/>
        </authorList>
    </citation>
    <scope>NUCLEOTIDE SEQUENCE</scope>
    <source>
        <strain evidence="2">ANT050790</strain>
    </source>
</reference>
<name>A0AA39UZP3_9LECA</name>
<comment type="caution">
    <text evidence="2">The sequence shown here is derived from an EMBL/GenBank/DDBJ whole genome shotgun (WGS) entry which is preliminary data.</text>
</comment>